<evidence type="ECO:0000313" key="2">
    <source>
        <dbReference type="Proteomes" id="UP000835052"/>
    </source>
</evidence>
<dbReference type="AlphaFoldDB" id="A0A8S1GN00"/>
<evidence type="ECO:0000313" key="1">
    <source>
        <dbReference type="EMBL" id="CAD6184895.1"/>
    </source>
</evidence>
<gene>
    <name evidence="1" type="ORF">CAUJ_LOCUS814</name>
</gene>
<protein>
    <submittedName>
        <fullName evidence="1">Uncharacterized protein</fullName>
    </submittedName>
</protein>
<keyword evidence="2" id="KW-1185">Reference proteome</keyword>
<sequence length="77" mass="9107">MERRRRSAVGHRKSDKLAAEMSRAFFPLLRHPRVVHVFGFIFSRDCLYFLPMPKVVWLPGFINPDVWSLQPQPVNAW</sequence>
<accession>A0A8S1GN00</accession>
<reference evidence="1" key="1">
    <citation type="submission" date="2020-10" db="EMBL/GenBank/DDBJ databases">
        <authorList>
            <person name="Kikuchi T."/>
        </authorList>
    </citation>
    <scope>NUCLEOTIDE SEQUENCE</scope>
    <source>
        <strain evidence="1">NKZ352</strain>
    </source>
</reference>
<name>A0A8S1GN00_9PELO</name>
<dbReference type="EMBL" id="CAJGYM010000001">
    <property type="protein sequence ID" value="CAD6184895.1"/>
    <property type="molecule type" value="Genomic_DNA"/>
</dbReference>
<organism evidence="1 2">
    <name type="scientific">Caenorhabditis auriculariae</name>
    <dbReference type="NCBI Taxonomy" id="2777116"/>
    <lineage>
        <taxon>Eukaryota</taxon>
        <taxon>Metazoa</taxon>
        <taxon>Ecdysozoa</taxon>
        <taxon>Nematoda</taxon>
        <taxon>Chromadorea</taxon>
        <taxon>Rhabditida</taxon>
        <taxon>Rhabditina</taxon>
        <taxon>Rhabditomorpha</taxon>
        <taxon>Rhabditoidea</taxon>
        <taxon>Rhabditidae</taxon>
        <taxon>Peloderinae</taxon>
        <taxon>Caenorhabditis</taxon>
    </lineage>
</organism>
<comment type="caution">
    <text evidence="1">The sequence shown here is derived from an EMBL/GenBank/DDBJ whole genome shotgun (WGS) entry which is preliminary data.</text>
</comment>
<proteinExistence type="predicted"/>
<dbReference type="Proteomes" id="UP000835052">
    <property type="component" value="Unassembled WGS sequence"/>
</dbReference>